<keyword evidence="2" id="KW-1185">Reference proteome</keyword>
<feature type="non-terminal residue" evidence="1">
    <location>
        <position position="1"/>
    </location>
</feature>
<dbReference type="EMBL" id="MPRK01000268">
    <property type="protein sequence ID" value="OOZ37764.1"/>
    <property type="molecule type" value="Genomic_DNA"/>
</dbReference>
<proteinExistence type="predicted"/>
<evidence type="ECO:0000313" key="1">
    <source>
        <dbReference type="EMBL" id="OOZ37764.1"/>
    </source>
</evidence>
<accession>A0A1T2KY80</accession>
<comment type="caution">
    <text evidence="1">The sequence shown here is derived from an EMBL/GenBank/DDBJ whole genome shotgun (WGS) entry which is preliminary data.</text>
</comment>
<reference evidence="1 2" key="1">
    <citation type="submission" date="2016-11" db="EMBL/GenBank/DDBJ databases">
        <title>Mixed transmission modes and dynamic genome evolution in an obligate animal-bacterial symbiosis.</title>
        <authorList>
            <person name="Russell S.L."/>
            <person name="Corbett-Detig R.B."/>
            <person name="Cavanaugh C.M."/>
        </authorList>
    </citation>
    <scope>NUCLEOTIDE SEQUENCE [LARGE SCALE GENOMIC DNA]</scope>
    <source>
        <strain evidence="1">Sp-SM6</strain>
    </source>
</reference>
<evidence type="ECO:0000313" key="2">
    <source>
        <dbReference type="Proteomes" id="UP000190198"/>
    </source>
</evidence>
<sequence>RWRTSEKQSRLVATGDYAPSILSPWRAAVAESLDEWHWLIYPWAVVEDVGGFLNEMTPPPDDASHAADWLQKTYGLQLPDDQLNHLLSLIPKKSE</sequence>
<gene>
    <name evidence="1" type="ORF">BOW52_10070</name>
</gene>
<dbReference type="AlphaFoldDB" id="A0A1T2KY80"/>
<organism evidence="1 2">
    <name type="scientific">Solemya elarraichensis gill symbiont</name>
    <dbReference type="NCBI Taxonomy" id="1918949"/>
    <lineage>
        <taxon>Bacteria</taxon>
        <taxon>Pseudomonadati</taxon>
        <taxon>Pseudomonadota</taxon>
        <taxon>Gammaproteobacteria</taxon>
        <taxon>sulfur-oxidizing symbionts</taxon>
    </lineage>
</organism>
<dbReference type="Proteomes" id="UP000190198">
    <property type="component" value="Unassembled WGS sequence"/>
</dbReference>
<name>A0A1T2KY80_9GAMM</name>
<protein>
    <submittedName>
        <fullName evidence="1">Uncharacterized protein</fullName>
    </submittedName>
</protein>